<dbReference type="AlphaFoldDB" id="A0A9P8U9L7"/>
<dbReference type="RefSeq" id="XP_045952958.1">
    <property type="nucleotide sequence ID" value="XM_046094841.1"/>
</dbReference>
<accession>A0A9P8U9L7</accession>
<evidence type="ECO:0000259" key="3">
    <source>
        <dbReference type="PROSITE" id="PS50127"/>
    </source>
</evidence>
<sequence length="288" mass="33804">MEEYLGITHGLQAPFPTDAERAAHSLDFDDDDDDDDDDLDEASVPWEPFRDLIKQRFLWYYKSYQDTIEKAKTEVKDGQKFVRMPFEGGNNIMEGHFDYSELEKRLRNIKTALDLETLSWAREGLLPKYREGTVAVNLARQFEQIQESFKRSDVSHHIELVGGNPFVWNLTYIGRPMTNLDGGLFNIMLRFSPRFPEEQPRVAFETKLFHHRIAEDGTPCYFPKTSRRDDVKGHIEAILDTLEEEHPPYDPRTLTNPEAHKLFWGGQDERKLYNRRLRRSVQQSMEDC</sequence>
<proteinExistence type="predicted"/>
<feature type="domain" description="UBC core" evidence="3">
    <location>
        <begin position="133"/>
        <end position="286"/>
    </location>
</feature>
<reference evidence="4" key="1">
    <citation type="journal article" date="2021" name="Nat. Commun.">
        <title>Genetic determinants of endophytism in the Arabidopsis root mycobiome.</title>
        <authorList>
            <person name="Mesny F."/>
            <person name="Miyauchi S."/>
            <person name="Thiergart T."/>
            <person name="Pickel B."/>
            <person name="Atanasova L."/>
            <person name="Karlsson M."/>
            <person name="Huettel B."/>
            <person name="Barry K.W."/>
            <person name="Haridas S."/>
            <person name="Chen C."/>
            <person name="Bauer D."/>
            <person name="Andreopoulos W."/>
            <person name="Pangilinan J."/>
            <person name="LaButti K."/>
            <person name="Riley R."/>
            <person name="Lipzen A."/>
            <person name="Clum A."/>
            <person name="Drula E."/>
            <person name="Henrissat B."/>
            <person name="Kohler A."/>
            <person name="Grigoriev I.V."/>
            <person name="Martin F.M."/>
            <person name="Hacquard S."/>
        </authorList>
    </citation>
    <scope>NUCLEOTIDE SEQUENCE</scope>
    <source>
        <strain evidence="4">MPI-SDFR-AT-0073</strain>
    </source>
</reference>
<dbReference type="GeneID" id="70123734"/>
<dbReference type="Gene3D" id="3.10.110.10">
    <property type="entry name" value="Ubiquitin Conjugating Enzyme"/>
    <property type="match status" value="1"/>
</dbReference>
<dbReference type="EMBL" id="JAGPXC010000010">
    <property type="protein sequence ID" value="KAH6646444.1"/>
    <property type="molecule type" value="Genomic_DNA"/>
</dbReference>
<dbReference type="InterPro" id="IPR000608">
    <property type="entry name" value="UBC"/>
</dbReference>
<dbReference type="InterPro" id="IPR050113">
    <property type="entry name" value="Ub_conjugating_enzyme"/>
</dbReference>
<evidence type="ECO:0000313" key="5">
    <source>
        <dbReference type="Proteomes" id="UP000758603"/>
    </source>
</evidence>
<protein>
    <submittedName>
        <fullName evidence="4">Ubiquitin-conjugating enzyme/RWD-like protein</fullName>
    </submittedName>
</protein>
<comment type="caution">
    <text evidence="4">The sequence shown here is derived from an EMBL/GenBank/DDBJ whole genome shotgun (WGS) entry which is preliminary data.</text>
</comment>
<keyword evidence="1" id="KW-0833">Ubl conjugation pathway</keyword>
<dbReference type="OrthoDB" id="1926878at2759"/>
<organism evidence="4 5">
    <name type="scientific">Truncatella angustata</name>
    <dbReference type="NCBI Taxonomy" id="152316"/>
    <lineage>
        <taxon>Eukaryota</taxon>
        <taxon>Fungi</taxon>
        <taxon>Dikarya</taxon>
        <taxon>Ascomycota</taxon>
        <taxon>Pezizomycotina</taxon>
        <taxon>Sordariomycetes</taxon>
        <taxon>Xylariomycetidae</taxon>
        <taxon>Amphisphaeriales</taxon>
        <taxon>Sporocadaceae</taxon>
        <taxon>Truncatella</taxon>
    </lineage>
</organism>
<dbReference type="CDD" id="cd00195">
    <property type="entry name" value="UBCc_UEV"/>
    <property type="match status" value="1"/>
</dbReference>
<dbReference type="InterPro" id="IPR016135">
    <property type="entry name" value="UBQ-conjugating_enzyme/RWD"/>
</dbReference>
<name>A0A9P8U9L7_9PEZI</name>
<evidence type="ECO:0000256" key="2">
    <source>
        <dbReference type="SAM" id="MobiDB-lite"/>
    </source>
</evidence>
<feature type="compositionally biased region" description="Acidic residues" evidence="2">
    <location>
        <begin position="28"/>
        <end position="41"/>
    </location>
</feature>
<dbReference type="Proteomes" id="UP000758603">
    <property type="component" value="Unassembled WGS sequence"/>
</dbReference>
<keyword evidence="5" id="KW-1185">Reference proteome</keyword>
<dbReference type="SUPFAM" id="SSF54495">
    <property type="entry name" value="UBC-like"/>
    <property type="match status" value="1"/>
</dbReference>
<dbReference type="Pfam" id="PF00179">
    <property type="entry name" value="UQ_con"/>
    <property type="match status" value="1"/>
</dbReference>
<evidence type="ECO:0000313" key="4">
    <source>
        <dbReference type="EMBL" id="KAH6646444.1"/>
    </source>
</evidence>
<evidence type="ECO:0000256" key="1">
    <source>
        <dbReference type="ARBA" id="ARBA00022786"/>
    </source>
</evidence>
<dbReference type="PANTHER" id="PTHR24067">
    <property type="entry name" value="UBIQUITIN-CONJUGATING ENZYME E2"/>
    <property type="match status" value="1"/>
</dbReference>
<dbReference type="PROSITE" id="PS50127">
    <property type="entry name" value="UBC_2"/>
    <property type="match status" value="1"/>
</dbReference>
<feature type="region of interest" description="Disordered" evidence="2">
    <location>
        <begin position="21"/>
        <end position="42"/>
    </location>
</feature>
<gene>
    <name evidence="4" type="ORF">BKA67DRAFT_103811</name>
</gene>